<dbReference type="SUPFAM" id="SSF56112">
    <property type="entry name" value="Protein kinase-like (PK-like)"/>
    <property type="match status" value="1"/>
</dbReference>
<evidence type="ECO:0000256" key="8">
    <source>
        <dbReference type="ARBA" id="ARBA00022840"/>
    </source>
</evidence>
<dbReference type="Gene3D" id="1.10.510.10">
    <property type="entry name" value="Transferase(Phosphotransferase) domain 1"/>
    <property type="match status" value="1"/>
</dbReference>
<dbReference type="InterPro" id="IPR017441">
    <property type="entry name" value="Protein_kinase_ATP_BS"/>
</dbReference>
<evidence type="ECO:0000256" key="13">
    <source>
        <dbReference type="SAM" id="Phobius"/>
    </source>
</evidence>
<dbReference type="Pfam" id="PF13947">
    <property type="entry name" value="GUB_WAK_bind"/>
    <property type="match status" value="1"/>
</dbReference>
<dbReference type="Pfam" id="PF00069">
    <property type="entry name" value="Pkinase"/>
    <property type="match status" value="1"/>
</dbReference>
<dbReference type="FunFam" id="1.10.510.10:FF:000590">
    <property type="entry name" value="PR5-like receptor kinase"/>
    <property type="match status" value="1"/>
</dbReference>
<dbReference type="InterPro" id="IPR008271">
    <property type="entry name" value="Ser/Thr_kinase_AS"/>
</dbReference>
<evidence type="ECO:0000256" key="12">
    <source>
        <dbReference type="PROSITE-ProRule" id="PRU10141"/>
    </source>
</evidence>
<feature type="transmembrane region" description="Helical" evidence="13">
    <location>
        <begin position="284"/>
        <end position="306"/>
    </location>
</feature>
<evidence type="ECO:0000256" key="5">
    <source>
        <dbReference type="ARBA" id="ARBA00022729"/>
    </source>
</evidence>
<evidence type="ECO:0000256" key="2">
    <source>
        <dbReference type="ARBA" id="ARBA00022527"/>
    </source>
</evidence>
<keyword evidence="5 14" id="KW-0732">Signal</keyword>
<keyword evidence="4 13" id="KW-0812">Transmembrane</keyword>
<sequence length="673" mass="75534">MAPAWKITDILLIFVFSLLVMVGDCRAVNKDVCRPSKCTSDGPEIRSPFRLKEQPDQRCGIGNPNHPVNLFELGCKPNGTVIHLPHDSPAAQHEYYVSSISYVRRRLTLFNPYGCFGAFLFNVDLSSFPFSFILLSDCDDDHEDCFSPYKSTLNAYNFVDCPTKLGGEFWSMDSLQFSCVSEPDRYVYCLNSDDNLDRLSDGCKKLKTVYSAPIFDTFGSYPRRDRRPPLRGANMNDSLIDLVWDPMVESSSEDPMVESPSEAPWTLPANFGFQDYYSDGGTSAMGLAIGLSATFFLLVVLTVVVVRVNLSRKSRREEETENQKVEKFLRDYRALKPKRYSYGEIKRMTDQFKIKLGEGGYGSVYKGALSNGTVVAVKILKMFKLGKNGEDFINEVGTIGTIHHINVVRLLGFCAEGFKKALIYEFMPKGSLDKFIFHVVVGEEEKEERRREQIINWDKAQSIALGIARGIEYLHQGCEQRILHFDIKPNNILLDENLNPKIADFGLAKLCSKEQSIVSMTAARGTVGYIAPEVLSRNSRNVSYKSDVYSFGMLLLEMVGGRKNIDATVENASQVYFPEWAYGRLRGGVDDADLGLKMEEEGDGEIAKKLTMVAFWCIQWYPVDRPSMKNVVQMLEGNLATLPFPPNPFAASAVPNNTRAAATTHESLTVILE</sequence>
<keyword evidence="17" id="KW-1185">Reference proteome</keyword>
<evidence type="ECO:0000256" key="9">
    <source>
        <dbReference type="ARBA" id="ARBA00022989"/>
    </source>
</evidence>
<accession>A0AAV7EJH6</accession>
<dbReference type="Proteomes" id="UP000825729">
    <property type="component" value="Unassembled WGS sequence"/>
</dbReference>
<gene>
    <name evidence="16" type="ORF">H6P81_013491</name>
</gene>
<evidence type="ECO:0000256" key="4">
    <source>
        <dbReference type="ARBA" id="ARBA00022692"/>
    </source>
</evidence>
<dbReference type="Gene3D" id="3.30.200.20">
    <property type="entry name" value="Phosphorylase Kinase, domain 1"/>
    <property type="match status" value="1"/>
</dbReference>
<evidence type="ECO:0000256" key="3">
    <source>
        <dbReference type="ARBA" id="ARBA00022679"/>
    </source>
</evidence>
<evidence type="ECO:0000256" key="14">
    <source>
        <dbReference type="SAM" id="SignalP"/>
    </source>
</evidence>
<evidence type="ECO:0000256" key="7">
    <source>
        <dbReference type="ARBA" id="ARBA00022777"/>
    </source>
</evidence>
<evidence type="ECO:0000313" key="16">
    <source>
        <dbReference type="EMBL" id="KAG9447363.1"/>
    </source>
</evidence>
<dbReference type="CDD" id="cd14066">
    <property type="entry name" value="STKc_IRAK"/>
    <property type="match status" value="1"/>
</dbReference>
<feature type="domain" description="Protein kinase" evidence="15">
    <location>
        <begin position="350"/>
        <end position="650"/>
    </location>
</feature>
<organism evidence="16 17">
    <name type="scientific">Aristolochia fimbriata</name>
    <name type="common">White veined hardy Dutchman's pipe vine</name>
    <dbReference type="NCBI Taxonomy" id="158543"/>
    <lineage>
        <taxon>Eukaryota</taxon>
        <taxon>Viridiplantae</taxon>
        <taxon>Streptophyta</taxon>
        <taxon>Embryophyta</taxon>
        <taxon>Tracheophyta</taxon>
        <taxon>Spermatophyta</taxon>
        <taxon>Magnoliopsida</taxon>
        <taxon>Magnoliidae</taxon>
        <taxon>Piperales</taxon>
        <taxon>Aristolochiaceae</taxon>
        <taxon>Aristolochia</taxon>
    </lineage>
</organism>
<comment type="subcellular location">
    <subcellularLocation>
        <location evidence="1">Membrane</location>
        <topology evidence="1">Single-pass type I membrane protein</topology>
    </subcellularLocation>
</comment>
<dbReference type="GO" id="GO:0004674">
    <property type="term" value="F:protein serine/threonine kinase activity"/>
    <property type="evidence" value="ECO:0007669"/>
    <property type="project" value="UniProtKB-KW"/>
</dbReference>
<dbReference type="GO" id="GO:0016020">
    <property type="term" value="C:membrane"/>
    <property type="evidence" value="ECO:0007669"/>
    <property type="project" value="UniProtKB-SubCell"/>
</dbReference>
<evidence type="ECO:0000313" key="17">
    <source>
        <dbReference type="Proteomes" id="UP000825729"/>
    </source>
</evidence>
<proteinExistence type="predicted"/>
<reference evidence="16 17" key="1">
    <citation type="submission" date="2021-07" db="EMBL/GenBank/DDBJ databases">
        <title>The Aristolochia fimbriata genome: insights into angiosperm evolution, floral development and chemical biosynthesis.</title>
        <authorList>
            <person name="Jiao Y."/>
        </authorList>
    </citation>
    <scope>NUCLEOTIDE SEQUENCE [LARGE SCALE GENOMIC DNA]</scope>
    <source>
        <strain evidence="16">IBCAS-2021</strain>
        <tissue evidence="16">Leaf</tissue>
    </source>
</reference>
<name>A0AAV7EJH6_ARIFI</name>
<dbReference type="PROSITE" id="PS00108">
    <property type="entry name" value="PROTEIN_KINASE_ST"/>
    <property type="match status" value="1"/>
</dbReference>
<feature type="signal peptide" evidence="14">
    <location>
        <begin position="1"/>
        <end position="27"/>
    </location>
</feature>
<dbReference type="SMART" id="SM00220">
    <property type="entry name" value="S_TKc"/>
    <property type="match status" value="1"/>
</dbReference>
<evidence type="ECO:0000256" key="1">
    <source>
        <dbReference type="ARBA" id="ARBA00004479"/>
    </source>
</evidence>
<dbReference type="FunFam" id="3.30.200.20:FF:000178">
    <property type="entry name" value="serine/threonine-protein kinase PBS1-like"/>
    <property type="match status" value="1"/>
</dbReference>
<dbReference type="PROSITE" id="PS50011">
    <property type="entry name" value="PROTEIN_KINASE_DOM"/>
    <property type="match status" value="1"/>
</dbReference>
<dbReference type="GO" id="GO:0030247">
    <property type="term" value="F:polysaccharide binding"/>
    <property type="evidence" value="ECO:0007669"/>
    <property type="project" value="InterPro"/>
</dbReference>
<dbReference type="PANTHER" id="PTHR27009">
    <property type="entry name" value="RUST RESISTANCE KINASE LR10-RELATED"/>
    <property type="match status" value="1"/>
</dbReference>
<evidence type="ECO:0000256" key="10">
    <source>
        <dbReference type="ARBA" id="ARBA00023136"/>
    </source>
</evidence>
<dbReference type="InterPro" id="IPR045874">
    <property type="entry name" value="LRK10/LRL21-25-like"/>
</dbReference>
<keyword evidence="11" id="KW-0325">Glycoprotein</keyword>
<evidence type="ECO:0000259" key="15">
    <source>
        <dbReference type="PROSITE" id="PS50011"/>
    </source>
</evidence>
<evidence type="ECO:0000256" key="6">
    <source>
        <dbReference type="ARBA" id="ARBA00022741"/>
    </source>
</evidence>
<protein>
    <recommendedName>
        <fullName evidence="15">Protein kinase domain-containing protein</fullName>
    </recommendedName>
</protein>
<dbReference type="AlphaFoldDB" id="A0AAV7EJH6"/>
<keyword evidence="2" id="KW-0723">Serine/threonine-protein kinase</keyword>
<dbReference type="InterPro" id="IPR025287">
    <property type="entry name" value="WAK_GUB"/>
</dbReference>
<dbReference type="GO" id="GO:0005524">
    <property type="term" value="F:ATP binding"/>
    <property type="evidence" value="ECO:0007669"/>
    <property type="project" value="UniProtKB-UniRule"/>
</dbReference>
<keyword evidence="8 12" id="KW-0067">ATP-binding</keyword>
<keyword evidence="10 13" id="KW-0472">Membrane</keyword>
<feature type="chain" id="PRO_5043922124" description="Protein kinase domain-containing protein" evidence="14">
    <location>
        <begin position="28"/>
        <end position="673"/>
    </location>
</feature>
<comment type="caution">
    <text evidence="16">The sequence shown here is derived from an EMBL/GenBank/DDBJ whole genome shotgun (WGS) entry which is preliminary data.</text>
</comment>
<evidence type="ECO:0000256" key="11">
    <source>
        <dbReference type="ARBA" id="ARBA00023180"/>
    </source>
</evidence>
<dbReference type="EMBL" id="JAINDJ010000005">
    <property type="protein sequence ID" value="KAG9447363.1"/>
    <property type="molecule type" value="Genomic_DNA"/>
</dbReference>
<keyword evidence="7" id="KW-0418">Kinase</keyword>
<dbReference type="PROSITE" id="PS00107">
    <property type="entry name" value="PROTEIN_KINASE_ATP"/>
    <property type="match status" value="1"/>
</dbReference>
<dbReference type="InterPro" id="IPR000719">
    <property type="entry name" value="Prot_kinase_dom"/>
</dbReference>
<dbReference type="InterPro" id="IPR011009">
    <property type="entry name" value="Kinase-like_dom_sf"/>
</dbReference>
<keyword evidence="9 13" id="KW-1133">Transmembrane helix</keyword>
<keyword evidence="3" id="KW-0808">Transferase</keyword>
<keyword evidence="6 12" id="KW-0547">Nucleotide-binding</keyword>
<feature type="binding site" evidence="12">
    <location>
        <position position="378"/>
    </location>
    <ligand>
        <name>ATP</name>
        <dbReference type="ChEBI" id="CHEBI:30616"/>
    </ligand>
</feature>